<name>A0A0A9ADB7_ARUDO</name>
<sequence>MSATVAKATSKVMRMLLLEDAISLEGCVKMEGLFGCCLVHALYGMNLRRNEGSIYRVALCAD</sequence>
<evidence type="ECO:0000313" key="1">
    <source>
        <dbReference type="EMBL" id="JAD45082.1"/>
    </source>
</evidence>
<dbReference type="EMBL" id="GBRH01252813">
    <property type="protein sequence ID" value="JAD45082.1"/>
    <property type="molecule type" value="Transcribed_RNA"/>
</dbReference>
<proteinExistence type="predicted"/>
<reference evidence="1" key="1">
    <citation type="submission" date="2014-09" db="EMBL/GenBank/DDBJ databases">
        <authorList>
            <person name="Magalhaes I.L.F."/>
            <person name="Oliveira U."/>
            <person name="Santos F.R."/>
            <person name="Vidigal T.H.D.A."/>
            <person name="Brescovit A.D."/>
            <person name="Santos A.J."/>
        </authorList>
    </citation>
    <scope>NUCLEOTIDE SEQUENCE</scope>
    <source>
        <tissue evidence="1">Shoot tissue taken approximately 20 cm above the soil surface</tissue>
    </source>
</reference>
<organism evidence="1">
    <name type="scientific">Arundo donax</name>
    <name type="common">Giant reed</name>
    <name type="synonym">Donax arundinaceus</name>
    <dbReference type="NCBI Taxonomy" id="35708"/>
    <lineage>
        <taxon>Eukaryota</taxon>
        <taxon>Viridiplantae</taxon>
        <taxon>Streptophyta</taxon>
        <taxon>Embryophyta</taxon>
        <taxon>Tracheophyta</taxon>
        <taxon>Spermatophyta</taxon>
        <taxon>Magnoliopsida</taxon>
        <taxon>Liliopsida</taxon>
        <taxon>Poales</taxon>
        <taxon>Poaceae</taxon>
        <taxon>PACMAD clade</taxon>
        <taxon>Arundinoideae</taxon>
        <taxon>Arundineae</taxon>
        <taxon>Arundo</taxon>
    </lineage>
</organism>
<protein>
    <submittedName>
        <fullName evidence="1">Uncharacterized protein</fullName>
    </submittedName>
</protein>
<dbReference type="AlphaFoldDB" id="A0A0A9ADB7"/>
<reference evidence="1" key="2">
    <citation type="journal article" date="2015" name="Data Brief">
        <title>Shoot transcriptome of the giant reed, Arundo donax.</title>
        <authorList>
            <person name="Barrero R.A."/>
            <person name="Guerrero F.D."/>
            <person name="Moolhuijzen P."/>
            <person name="Goolsby J.A."/>
            <person name="Tidwell J."/>
            <person name="Bellgard S.E."/>
            <person name="Bellgard M.I."/>
        </authorList>
    </citation>
    <scope>NUCLEOTIDE SEQUENCE</scope>
    <source>
        <tissue evidence="1">Shoot tissue taken approximately 20 cm above the soil surface</tissue>
    </source>
</reference>
<accession>A0A0A9ADB7</accession>